<gene>
    <name evidence="2" type="ORF">BC643_4506</name>
</gene>
<dbReference type="EMBL" id="RAPN01000005">
    <property type="protein sequence ID" value="RKD86189.1"/>
    <property type="molecule type" value="Genomic_DNA"/>
</dbReference>
<evidence type="ECO:0000313" key="3">
    <source>
        <dbReference type="Proteomes" id="UP000283387"/>
    </source>
</evidence>
<dbReference type="InterPro" id="IPR011250">
    <property type="entry name" value="OMP/PagP_B-barrel"/>
</dbReference>
<dbReference type="Proteomes" id="UP000283387">
    <property type="component" value="Unassembled WGS sequence"/>
</dbReference>
<feature type="chain" id="PRO_5019049773" description="Outer membrane protein with beta-barrel domain" evidence="1">
    <location>
        <begin position="20"/>
        <end position="197"/>
    </location>
</feature>
<sequence>MKVLYFLAGMLIVSFNVFGQSGAQEQVVAQDTVIVQEQPQTVEQQPKFDASKLYYGGYVNLSFGRVTTVGVAPLIGYKISPKLSVGTQLTYEYVNDKRYSEDYSSSNYGFSIFNRYRIMRSLYTHIEYELMNYELFYTNGDSQREWVNFLFVGGGYSQPISQNVWLNAQILFDVLQDENSPYDDWEPFFSIGVGVGF</sequence>
<organism evidence="2 3">
    <name type="scientific">Mangrovibacterium diazotrophicum</name>
    <dbReference type="NCBI Taxonomy" id="1261403"/>
    <lineage>
        <taxon>Bacteria</taxon>
        <taxon>Pseudomonadati</taxon>
        <taxon>Bacteroidota</taxon>
        <taxon>Bacteroidia</taxon>
        <taxon>Marinilabiliales</taxon>
        <taxon>Prolixibacteraceae</taxon>
        <taxon>Mangrovibacterium</taxon>
    </lineage>
</organism>
<dbReference type="OrthoDB" id="1098580at2"/>
<evidence type="ECO:0000313" key="2">
    <source>
        <dbReference type="EMBL" id="RKD86189.1"/>
    </source>
</evidence>
<name>A0A419VVJ8_9BACT</name>
<accession>A0A419VVJ8</accession>
<comment type="caution">
    <text evidence="2">The sequence shown here is derived from an EMBL/GenBank/DDBJ whole genome shotgun (WGS) entry which is preliminary data.</text>
</comment>
<keyword evidence="3" id="KW-1185">Reference proteome</keyword>
<proteinExistence type="predicted"/>
<dbReference type="AlphaFoldDB" id="A0A419VVJ8"/>
<feature type="signal peptide" evidence="1">
    <location>
        <begin position="1"/>
        <end position="19"/>
    </location>
</feature>
<keyword evidence="1" id="KW-0732">Signal</keyword>
<reference evidence="2 3" key="1">
    <citation type="submission" date="2018-09" db="EMBL/GenBank/DDBJ databases">
        <title>Genomic Encyclopedia of Archaeal and Bacterial Type Strains, Phase II (KMG-II): from individual species to whole genera.</title>
        <authorList>
            <person name="Goeker M."/>
        </authorList>
    </citation>
    <scope>NUCLEOTIDE SEQUENCE [LARGE SCALE GENOMIC DNA]</scope>
    <source>
        <strain evidence="2 3">DSM 27148</strain>
    </source>
</reference>
<dbReference type="RefSeq" id="WP_147377307.1">
    <property type="nucleotide sequence ID" value="NZ_RAPN01000005.1"/>
</dbReference>
<protein>
    <recommendedName>
        <fullName evidence="4">Outer membrane protein with beta-barrel domain</fullName>
    </recommendedName>
</protein>
<dbReference type="SUPFAM" id="SSF56925">
    <property type="entry name" value="OMPA-like"/>
    <property type="match status" value="1"/>
</dbReference>
<evidence type="ECO:0008006" key="4">
    <source>
        <dbReference type="Google" id="ProtNLM"/>
    </source>
</evidence>
<evidence type="ECO:0000256" key="1">
    <source>
        <dbReference type="SAM" id="SignalP"/>
    </source>
</evidence>